<dbReference type="EMBL" id="CAJNON010000002">
    <property type="protein sequence ID" value="CAF0738382.1"/>
    <property type="molecule type" value="Genomic_DNA"/>
</dbReference>
<evidence type="ECO:0000313" key="3">
    <source>
        <dbReference type="EMBL" id="CAF4018677.1"/>
    </source>
</evidence>
<comment type="caution">
    <text evidence="3">The sequence shown here is derived from an EMBL/GenBank/DDBJ whole genome shotgun (WGS) entry which is preliminary data.</text>
</comment>
<protein>
    <submittedName>
        <fullName evidence="3">Uncharacterized protein</fullName>
    </submittedName>
</protein>
<evidence type="ECO:0000313" key="4">
    <source>
        <dbReference type="EMBL" id="CAF4095342.1"/>
    </source>
</evidence>
<gene>
    <name evidence="2" type="ORF">JYZ213_LOCUS17394</name>
    <name evidence="4" type="ORF">OKA104_LOCUS35386</name>
    <name evidence="3" type="ORF">OXD698_LOCUS30562</name>
    <name evidence="1" type="ORF">VCS650_LOCUS489</name>
</gene>
<dbReference type="AlphaFoldDB" id="A0A819PZ72"/>
<dbReference type="EMBL" id="CAJOAY010005105">
    <property type="protein sequence ID" value="CAF4095342.1"/>
    <property type="molecule type" value="Genomic_DNA"/>
</dbReference>
<dbReference type="Gene3D" id="1.25.40.20">
    <property type="entry name" value="Ankyrin repeat-containing domain"/>
    <property type="match status" value="1"/>
</dbReference>
<evidence type="ECO:0000313" key="5">
    <source>
        <dbReference type="Proteomes" id="UP000663844"/>
    </source>
</evidence>
<name>A0A819PZ72_9BILA</name>
<evidence type="ECO:0000313" key="2">
    <source>
        <dbReference type="EMBL" id="CAF1027114.1"/>
    </source>
</evidence>
<sequence length="544" mass="64062">MMSSMSTFETLPNEILMNIVRYSGNAYTIFRTFSGLNQRLNNILIDRCLHLFTDLLYTKPDDSDIIYYYNCDSFHEICHQFSSLKTTENDKNLHQCFQSLIASYIRETYNRLGDEFQSNIKQFQSIRSRNTAAVISSLDNELKKMFNYFPVNLCPQDAYCAWEPHFSSQSLMTMKQIESHVLTEGASLECDDDDEKEFNFAKAINKWLLAKANLTKSDDQQFINPLIQMFKALLISNPKLLKNKGYTNYDTKSRSTYYFLLYSIYRLKYFHDYAAVRLNPINMHWYKAVMNLFLFAIHCLKHLFDEDFFLEDILLDILNMINLTEPSTYEEIFIHTSQMEILRIILHEYDLKDVISCDKHDTFTQAVYNLIKNNQLNIIPFIYSESVHVQNLFHRSKTSQQIVDIMTGSRKKRQLFKVLLSDIQLRPWLTNSDLLFILLRKKQCKLVKHLLKLSPLLVHRLDDDGNDALLYVCLKVRGCRHRLIKFLIAIGCDLQRRNSKLENFINALQLTRNKKLLEKLIEHEIIQIDNITAEIRVILANQSQ</sequence>
<dbReference type="EMBL" id="CAJNOG010000162">
    <property type="protein sequence ID" value="CAF1027114.1"/>
    <property type="molecule type" value="Genomic_DNA"/>
</dbReference>
<proteinExistence type="predicted"/>
<organism evidence="3 5">
    <name type="scientific">Adineta steineri</name>
    <dbReference type="NCBI Taxonomy" id="433720"/>
    <lineage>
        <taxon>Eukaryota</taxon>
        <taxon>Metazoa</taxon>
        <taxon>Spiralia</taxon>
        <taxon>Gnathifera</taxon>
        <taxon>Rotifera</taxon>
        <taxon>Eurotatoria</taxon>
        <taxon>Bdelloidea</taxon>
        <taxon>Adinetida</taxon>
        <taxon>Adinetidae</taxon>
        <taxon>Adineta</taxon>
    </lineage>
</organism>
<dbReference type="EMBL" id="CAJOAZ010003615">
    <property type="protein sequence ID" value="CAF4018677.1"/>
    <property type="molecule type" value="Genomic_DNA"/>
</dbReference>
<dbReference type="OrthoDB" id="10030103at2759"/>
<accession>A0A819PZ72</accession>
<evidence type="ECO:0000313" key="1">
    <source>
        <dbReference type="EMBL" id="CAF0738382.1"/>
    </source>
</evidence>
<dbReference type="SUPFAM" id="SSF140860">
    <property type="entry name" value="Pseudo ankyrin repeat-like"/>
    <property type="match status" value="1"/>
</dbReference>
<dbReference type="Proteomes" id="UP000663881">
    <property type="component" value="Unassembled WGS sequence"/>
</dbReference>
<dbReference type="Proteomes" id="UP000663844">
    <property type="component" value="Unassembled WGS sequence"/>
</dbReference>
<dbReference type="Proteomes" id="UP000663891">
    <property type="component" value="Unassembled WGS sequence"/>
</dbReference>
<reference evidence="3" key="1">
    <citation type="submission" date="2021-02" db="EMBL/GenBank/DDBJ databases">
        <authorList>
            <person name="Nowell W R."/>
        </authorList>
    </citation>
    <scope>NUCLEOTIDE SEQUENCE</scope>
</reference>
<dbReference type="Proteomes" id="UP000663845">
    <property type="component" value="Unassembled WGS sequence"/>
</dbReference>
<dbReference type="InterPro" id="IPR036770">
    <property type="entry name" value="Ankyrin_rpt-contain_sf"/>
</dbReference>